<organism evidence="2 3">
    <name type="scientific">Caenorhabditis tropicalis</name>
    <dbReference type="NCBI Taxonomy" id="1561998"/>
    <lineage>
        <taxon>Eukaryota</taxon>
        <taxon>Metazoa</taxon>
        <taxon>Ecdysozoa</taxon>
        <taxon>Nematoda</taxon>
        <taxon>Chromadorea</taxon>
        <taxon>Rhabditida</taxon>
        <taxon>Rhabditina</taxon>
        <taxon>Rhabditomorpha</taxon>
        <taxon>Rhabditoidea</taxon>
        <taxon>Rhabditidae</taxon>
        <taxon>Peloderinae</taxon>
        <taxon>Caenorhabditis</taxon>
    </lineage>
</organism>
<evidence type="ECO:0000313" key="2">
    <source>
        <dbReference type="Proteomes" id="UP000095282"/>
    </source>
</evidence>
<keyword evidence="2" id="KW-1185">Reference proteome</keyword>
<keyword evidence="1" id="KW-0175">Coiled coil</keyword>
<protein>
    <submittedName>
        <fullName evidence="3">60S ribosomal protein L35</fullName>
    </submittedName>
</protein>
<evidence type="ECO:0000256" key="1">
    <source>
        <dbReference type="SAM" id="Coils"/>
    </source>
</evidence>
<dbReference type="AlphaFoldDB" id="A0A1I7TPA8"/>
<feature type="coiled-coil region" evidence="1">
    <location>
        <begin position="5"/>
        <end position="39"/>
    </location>
</feature>
<dbReference type="WBParaSite" id="Csp11.Scaffold629.g10426.t1">
    <property type="protein sequence ID" value="Csp11.Scaffold629.g10426.t1"/>
    <property type="gene ID" value="Csp11.Scaffold629.g10426"/>
</dbReference>
<reference evidence="3" key="1">
    <citation type="submission" date="2016-11" db="UniProtKB">
        <authorList>
            <consortium name="WormBaseParasite"/>
        </authorList>
    </citation>
    <scope>IDENTIFICATION</scope>
</reference>
<sequence length="81" mass="9646">MDVEYEKLLEEVHHTKNIREELVRELDSKDAAISRLNKRNKTLHTKELKKKKQIKRLHRSLARRVLGRGKNKNGTTKKVDF</sequence>
<dbReference type="Proteomes" id="UP000095282">
    <property type="component" value="Unplaced"/>
</dbReference>
<accession>A0A1I7TPA8</accession>
<name>A0A1I7TPA8_9PELO</name>
<evidence type="ECO:0000313" key="3">
    <source>
        <dbReference type="WBParaSite" id="Csp11.Scaffold629.g10426.t1"/>
    </source>
</evidence>
<proteinExistence type="predicted"/>